<comment type="similarity">
    <text evidence="2">Belongs to the peptidase S54 family.</text>
</comment>
<dbReference type="Pfam" id="PF01694">
    <property type="entry name" value="Rhomboid"/>
    <property type="match status" value="2"/>
</dbReference>
<evidence type="ECO:0000256" key="1">
    <source>
        <dbReference type="ARBA" id="ARBA00004141"/>
    </source>
</evidence>
<gene>
    <name evidence="9" type="ORF">SAMN04487906_2780</name>
</gene>
<evidence type="ECO:0000256" key="3">
    <source>
        <dbReference type="ARBA" id="ARBA00022692"/>
    </source>
</evidence>
<evidence type="ECO:0000313" key="9">
    <source>
        <dbReference type="EMBL" id="SFT07342.1"/>
    </source>
</evidence>
<evidence type="ECO:0000256" key="6">
    <source>
        <dbReference type="ARBA" id="ARBA00023136"/>
    </source>
</evidence>
<keyword evidence="5 7" id="KW-1133">Transmembrane helix</keyword>
<dbReference type="GO" id="GO:0004252">
    <property type="term" value="F:serine-type endopeptidase activity"/>
    <property type="evidence" value="ECO:0007669"/>
    <property type="project" value="InterPro"/>
</dbReference>
<feature type="transmembrane region" description="Helical" evidence="7">
    <location>
        <begin position="239"/>
        <end position="255"/>
    </location>
</feature>
<dbReference type="PANTHER" id="PTHR43731">
    <property type="entry name" value="RHOMBOID PROTEASE"/>
    <property type="match status" value="1"/>
</dbReference>
<sequence>MGRISETVKHLIIINALFWVATIVLRKSGIDLDAILALHFPLNDTFKPWQVITHMFMHATFTANGGIIFAHILFNMFGLWMFGTPLEQMWGRNKFLFFYIFAGVGSAIVYTAFNFYQFFQASEIMHGLGFSNDQIKALLSLPHDQVVSTLNSGVYDGLRLDRIQEIYDEGYFAFNSVAVGASGALYGILVAFAMMFPNAELMLIFLPIPIKAKYFVPILILGDLFFGFTQYSIGPIAHFAHVGGALFGFIMMWYWKRNQFNKNRWDK</sequence>
<feature type="transmembrane region" description="Helical" evidence="7">
    <location>
        <begin position="171"/>
        <end position="193"/>
    </location>
</feature>
<evidence type="ECO:0000256" key="4">
    <source>
        <dbReference type="ARBA" id="ARBA00022801"/>
    </source>
</evidence>
<reference evidence="9 10" key="1">
    <citation type="submission" date="2016-10" db="EMBL/GenBank/DDBJ databases">
        <authorList>
            <person name="de Groot N.N."/>
        </authorList>
    </citation>
    <scope>NUCLEOTIDE SEQUENCE [LARGE SCALE GENOMIC DNA]</scope>
    <source>
        <strain evidence="9 10">CGMCC 1.6114</strain>
    </source>
</reference>
<dbReference type="EMBL" id="FPAG01000008">
    <property type="protein sequence ID" value="SFT07342.1"/>
    <property type="molecule type" value="Genomic_DNA"/>
</dbReference>
<feature type="domain" description="Peptidase S54 rhomboid" evidence="8">
    <location>
        <begin position="173"/>
        <end position="255"/>
    </location>
</feature>
<comment type="subcellular location">
    <subcellularLocation>
        <location evidence="1">Membrane</location>
        <topology evidence="1">Multi-pass membrane protein</topology>
    </subcellularLocation>
</comment>
<organism evidence="9 10">
    <name type="scientific">Zhouia amylolytica</name>
    <dbReference type="NCBI Taxonomy" id="376730"/>
    <lineage>
        <taxon>Bacteria</taxon>
        <taxon>Pseudomonadati</taxon>
        <taxon>Bacteroidota</taxon>
        <taxon>Flavobacteriia</taxon>
        <taxon>Flavobacteriales</taxon>
        <taxon>Flavobacteriaceae</taxon>
        <taxon>Zhouia</taxon>
    </lineage>
</organism>
<dbReference type="Gene3D" id="1.20.1540.10">
    <property type="entry name" value="Rhomboid-like"/>
    <property type="match status" value="1"/>
</dbReference>
<protein>
    <submittedName>
        <fullName evidence="9">Rhomboid family protein</fullName>
    </submittedName>
</protein>
<feature type="transmembrane region" description="Helical" evidence="7">
    <location>
        <begin position="95"/>
        <end position="116"/>
    </location>
</feature>
<evidence type="ECO:0000259" key="8">
    <source>
        <dbReference type="Pfam" id="PF01694"/>
    </source>
</evidence>
<dbReference type="PANTHER" id="PTHR43731:SF14">
    <property type="entry name" value="PRESENILIN-ASSOCIATED RHOMBOID-LIKE PROTEIN, MITOCHONDRIAL"/>
    <property type="match status" value="1"/>
</dbReference>
<feature type="transmembrane region" description="Helical" evidence="7">
    <location>
        <begin position="12"/>
        <end position="29"/>
    </location>
</feature>
<dbReference type="RefSeq" id="WP_074979586.1">
    <property type="nucleotide sequence ID" value="NZ_FPAG01000008.1"/>
</dbReference>
<dbReference type="InterPro" id="IPR035952">
    <property type="entry name" value="Rhomboid-like_sf"/>
</dbReference>
<dbReference type="SUPFAM" id="SSF144091">
    <property type="entry name" value="Rhomboid-like"/>
    <property type="match status" value="1"/>
</dbReference>
<evidence type="ECO:0000256" key="5">
    <source>
        <dbReference type="ARBA" id="ARBA00022989"/>
    </source>
</evidence>
<dbReference type="InterPro" id="IPR022764">
    <property type="entry name" value="Peptidase_S54_rhomboid_dom"/>
</dbReference>
<accession>A0A1I6V0Y5</accession>
<dbReference type="OrthoDB" id="9807874at2"/>
<proteinExistence type="inferred from homology"/>
<evidence type="ECO:0000256" key="2">
    <source>
        <dbReference type="ARBA" id="ARBA00009045"/>
    </source>
</evidence>
<feature type="transmembrane region" description="Helical" evidence="7">
    <location>
        <begin position="49"/>
        <end position="74"/>
    </location>
</feature>
<dbReference type="GO" id="GO:0016020">
    <property type="term" value="C:membrane"/>
    <property type="evidence" value="ECO:0007669"/>
    <property type="project" value="UniProtKB-SubCell"/>
</dbReference>
<dbReference type="AlphaFoldDB" id="A0A1I6V0Y5"/>
<evidence type="ECO:0000313" key="10">
    <source>
        <dbReference type="Proteomes" id="UP000183209"/>
    </source>
</evidence>
<evidence type="ECO:0000256" key="7">
    <source>
        <dbReference type="SAM" id="Phobius"/>
    </source>
</evidence>
<keyword evidence="6 7" id="KW-0472">Membrane</keyword>
<dbReference type="InterPro" id="IPR050925">
    <property type="entry name" value="Rhomboid_protease_S54"/>
</dbReference>
<keyword evidence="4" id="KW-0378">Hydrolase</keyword>
<name>A0A1I6V0Y5_9FLAO</name>
<dbReference type="Proteomes" id="UP000183209">
    <property type="component" value="Unassembled WGS sequence"/>
</dbReference>
<keyword evidence="3 7" id="KW-0812">Transmembrane</keyword>
<feature type="domain" description="Peptidase S54 rhomboid" evidence="8">
    <location>
        <begin position="47"/>
        <end position="117"/>
    </location>
</feature>